<protein>
    <submittedName>
        <fullName evidence="1">RCG24602</fullName>
    </submittedName>
</protein>
<reference evidence="2" key="1">
    <citation type="submission" date="2005-09" db="EMBL/GenBank/DDBJ databases">
        <authorList>
            <person name="Mural R.J."/>
            <person name="Li P.W."/>
            <person name="Adams M.D."/>
            <person name="Amanatides P.G."/>
            <person name="Baden-Tillson H."/>
            <person name="Barnstead M."/>
            <person name="Chin S.H."/>
            <person name="Dew I."/>
            <person name="Evans C.A."/>
            <person name="Ferriera S."/>
            <person name="Flanigan M."/>
            <person name="Fosler C."/>
            <person name="Glodek A."/>
            <person name="Gu Z."/>
            <person name="Holt R.A."/>
            <person name="Jennings D."/>
            <person name="Kraft C.L."/>
            <person name="Lu F."/>
            <person name="Nguyen T."/>
            <person name="Nusskern D.R."/>
            <person name="Pfannkoch C.M."/>
            <person name="Sitter C."/>
            <person name="Sutton G.G."/>
            <person name="Venter J.C."/>
            <person name="Wang Z."/>
            <person name="Woodage T."/>
            <person name="Zheng X.H."/>
            <person name="Zhong F."/>
        </authorList>
    </citation>
    <scope>NUCLEOTIDE SEQUENCE [LARGE SCALE GENOMIC DNA]</scope>
    <source>
        <strain>BN</strain>
        <strain evidence="2">Sprague-Dawley</strain>
    </source>
</reference>
<evidence type="ECO:0000313" key="1">
    <source>
        <dbReference type="EMBL" id="EDM08441.1"/>
    </source>
</evidence>
<name>A6JBR4_RAT</name>
<proteinExistence type="predicted"/>
<sequence length="98" mass="11547">MWSSEQISETLPRVSETRVLQRSSLWVLQETRKRNQICGCQRWRQRWSGEWDLFAEWLKELSGENINGLISFAVLVKACFTELKEELNDLSYFSISSS</sequence>
<organism evidence="1 2">
    <name type="scientific">Rattus norvegicus</name>
    <name type="common">Rat</name>
    <dbReference type="NCBI Taxonomy" id="10116"/>
    <lineage>
        <taxon>Eukaryota</taxon>
        <taxon>Metazoa</taxon>
        <taxon>Chordata</taxon>
        <taxon>Craniata</taxon>
        <taxon>Vertebrata</taxon>
        <taxon>Euteleostomi</taxon>
        <taxon>Mammalia</taxon>
        <taxon>Eutheria</taxon>
        <taxon>Euarchontoglires</taxon>
        <taxon>Glires</taxon>
        <taxon>Rodentia</taxon>
        <taxon>Myomorpha</taxon>
        <taxon>Muroidea</taxon>
        <taxon>Muridae</taxon>
        <taxon>Murinae</taxon>
        <taxon>Rattus</taxon>
    </lineage>
</organism>
<dbReference type="EMBL" id="CH473980">
    <property type="protein sequence ID" value="EDM08441.1"/>
    <property type="molecule type" value="Genomic_DNA"/>
</dbReference>
<dbReference type="AlphaFoldDB" id="A6JBR4"/>
<accession>A6JBR4</accession>
<dbReference type="Proteomes" id="UP000234681">
    <property type="component" value="Chromosome 1"/>
</dbReference>
<gene>
    <name evidence="1" type="ORF">rCG_24602</name>
</gene>
<evidence type="ECO:0000313" key="2">
    <source>
        <dbReference type="Proteomes" id="UP000234681"/>
    </source>
</evidence>